<keyword evidence="1" id="KW-0472">Membrane</keyword>
<dbReference type="Proteomes" id="UP000234254">
    <property type="component" value="Unassembled WGS sequence"/>
</dbReference>
<evidence type="ECO:0000313" key="3">
    <source>
        <dbReference type="Proteomes" id="UP000234254"/>
    </source>
</evidence>
<evidence type="ECO:0000256" key="1">
    <source>
        <dbReference type="SAM" id="Phobius"/>
    </source>
</evidence>
<dbReference type="RefSeq" id="XP_024693072.1">
    <property type="nucleotide sequence ID" value="XM_024832845.1"/>
</dbReference>
<keyword evidence="3" id="KW-1185">Reference proteome</keyword>
<organism evidence="2 3">
    <name type="scientific">Aspergillus campestris (strain IBT 28561)</name>
    <dbReference type="NCBI Taxonomy" id="1392248"/>
    <lineage>
        <taxon>Eukaryota</taxon>
        <taxon>Fungi</taxon>
        <taxon>Dikarya</taxon>
        <taxon>Ascomycota</taxon>
        <taxon>Pezizomycotina</taxon>
        <taxon>Eurotiomycetes</taxon>
        <taxon>Eurotiomycetidae</taxon>
        <taxon>Eurotiales</taxon>
        <taxon>Aspergillaceae</taxon>
        <taxon>Aspergillus</taxon>
        <taxon>Aspergillus subgen. Circumdati</taxon>
    </lineage>
</organism>
<feature type="transmembrane region" description="Helical" evidence="1">
    <location>
        <begin position="100"/>
        <end position="119"/>
    </location>
</feature>
<accession>A0A2I1D3P7</accession>
<reference evidence="2" key="1">
    <citation type="submission" date="2016-12" db="EMBL/GenBank/DDBJ databases">
        <title>The genomes of Aspergillus section Nigri reveals drivers in fungal speciation.</title>
        <authorList>
            <consortium name="DOE Joint Genome Institute"/>
            <person name="Vesth T.C."/>
            <person name="Nybo J."/>
            <person name="Theobald S."/>
            <person name="Brandl J."/>
            <person name="Frisvad J.C."/>
            <person name="Nielsen K.F."/>
            <person name="Lyhne E.K."/>
            <person name="Kogle M.E."/>
            <person name="Kuo A."/>
            <person name="Riley R."/>
            <person name="Clum A."/>
            <person name="Nolan M."/>
            <person name="Lipzen A."/>
            <person name="Salamov A."/>
            <person name="Henrissat B."/>
            <person name="Wiebenga A."/>
            <person name="De vries R.P."/>
            <person name="Grigoriev I.V."/>
            <person name="Mortensen U.H."/>
            <person name="Andersen M.R."/>
            <person name="Baker S.E."/>
        </authorList>
    </citation>
    <scope>NUCLEOTIDE SEQUENCE</scope>
    <source>
        <strain evidence="2">IBT 28561</strain>
    </source>
</reference>
<dbReference type="GeneID" id="36540368"/>
<dbReference type="EMBL" id="MSFM01000006">
    <property type="protein sequence ID" value="PKY04478.1"/>
    <property type="molecule type" value="Genomic_DNA"/>
</dbReference>
<sequence>MKTVKSIPVKYSSGPTFFSRLIGVPTTQTGSVQCTEYSVEQYYRHILRINPPLTFALRRGQNQNKQDKQTVCPVCITLLLSERLKNTPVYQHPFYQSFKLYIYIYIENMTIIFNLYLLVPNLRYQA</sequence>
<proteinExistence type="predicted"/>
<name>A0A2I1D3P7_ASPC2</name>
<comment type="caution">
    <text evidence="2">The sequence shown here is derived from an EMBL/GenBank/DDBJ whole genome shotgun (WGS) entry which is preliminary data.</text>
</comment>
<keyword evidence="1" id="KW-0812">Transmembrane</keyword>
<dbReference type="VEuPathDB" id="FungiDB:P168DRAFT_158640"/>
<dbReference type="AlphaFoldDB" id="A0A2I1D3P7"/>
<keyword evidence="1" id="KW-1133">Transmembrane helix</keyword>
<gene>
    <name evidence="2" type="ORF">P168DRAFT_158640</name>
</gene>
<evidence type="ECO:0000313" key="2">
    <source>
        <dbReference type="EMBL" id="PKY04478.1"/>
    </source>
</evidence>
<protein>
    <submittedName>
        <fullName evidence="2">Uncharacterized protein</fullName>
    </submittedName>
</protein>